<dbReference type="InterPro" id="IPR013519">
    <property type="entry name" value="Int_alpha_beta-p"/>
</dbReference>
<feature type="signal peptide" evidence="13">
    <location>
        <begin position="1"/>
        <end position="30"/>
    </location>
</feature>
<protein>
    <submittedName>
        <fullName evidence="17">Integrin alpha-PS1-like isoform X2</fullName>
    </submittedName>
</protein>
<evidence type="ECO:0000256" key="3">
    <source>
        <dbReference type="ARBA" id="ARBA00022692"/>
    </source>
</evidence>
<organism evidence="17 18">
    <name type="scientific">Octopus vulgaris</name>
    <name type="common">Common octopus</name>
    <dbReference type="NCBI Taxonomy" id="6645"/>
    <lineage>
        <taxon>Eukaryota</taxon>
        <taxon>Metazoa</taxon>
        <taxon>Spiralia</taxon>
        <taxon>Lophotrochozoa</taxon>
        <taxon>Mollusca</taxon>
        <taxon>Cephalopoda</taxon>
        <taxon>Coleoidea</taxon>
        <taxon>Octopodiformes</taxon>
        <taxon>Octopoda</taxon>
        <taxon>Incirrata</taxon>
        <taxon>Octopodidae</taxon>
        <taxon>Octopus</taxon>
    </lineage>
</organism>
<dbReference type="SUPFAM" id="SSF69179">
    <property type="entry name" value="Integrin domains"/>
    <property type="match status" value="3"/>
</dbReference>
<evidence type="ECO:0000256" key="8">
    <source>
        <dbReference type="ARBA" id="ARBA00023037"/>
    </source>
</evidence>
<keyword evidence="11" id="KW-0325">Glycoprotein</keyword>
<dbReference type="PANTHER" id="PTHR23220">
    <property type="entry name" value="INTEGRIN ALPHA"/>
    <property type="match status" value="1"/>
</dbReference>
<dbReference type="PANTHER" id="PTHR23220:SF122">
    <property type="entry name" value="INTEGRIN ALPHA-PS1"/>
    <property type="match status" value="1"/>
</dbReference>
<dbReference type="GO" id="GO:0007229">
    <property type="term" value="P:integrin-mediated signaling pathway"/>
    <property type="evidence" value="ECO:0007669"/>
    <property type="project" value="UniProtKB-KW"/>
</dbReference>
<sequence>MALRTHARAAARRLLAVDFIVLLLSMSTTAYNLDTELYIYKKGPPNSFFGYSIAFHQMQTENGPDEFIFLVGAPQANDSNYKVEQPGQIQKCRFSLDENCEQLNMSLSTAPTKNQWLGVTLLSEKKKTEASVIVCAHRFHIGTYFSGVCYILENDLTGPQKFLTNVRGDHTEYGSSQTGTSAVFVPSGKNVQTFGVGAPGVLNWRGTIYSKVIAFIGGDTTTKESELGDEIKANSFVGYSITTGQFDSKGNYYATGAPRSNGTGQVLLVSHRKPKMVYLEHNALKTLSGDQFGSSFGYSVVAVDLNKDGYHDLIVGAPFYQHPKKGGAIYIYMGVPNGEMNENTVPIKILSRTMNELECHTLGCEHGRFGAALANADDLNQDGYEDLLVGAPYEGDGAVYVFHGSKDGIVEKPTQRIAASNLQHHSFKAFGSSFATGMDIDKNGYPDVLVGAFESDSLALLLSRPVLTLASNIKLSPKSIDLKAAKTCPSNIPAKHCITVKLCLKYTATITLSETPEIKYTIIAERFDPKVIHSRALFHNEKSAPSFEITGTIKLKSKGDEFCATHYAFLQSSFRDKLSPIKFQFSYKLKGKPLNRNNQLPQINAFPILDLTTAEETTEIKEIDIQKECGVDNVCQSDLTLTAIPLNATLDPVTKRYVLSSKDSSSLLIRFTVTNSKEPAYDTKLNLKVPENVIYQGVDYGESKQPVECSSKKNDVIVCDRLGNPFLPKTELTFIVKLVIQDAKPTNFLNLEVNLTTISEEQTPEDNEVDIAFEMLIITDIQVTGQSSPEQVVYTGNALGESAMKNEDDIGPVVSHIYDVYNKGSGTVPQSKLTIEWPYELASDEDHGKHLLYLLQPPKVEEGKVTCRHPTIINPASIKLSGKKATTNKVVSYNRKRRSLPKASKITVGSAQRKTSQDVSCDSGAKCYRIVCDIGSLEEGKSAVIVIRSRLWEATLLEEFKNADEVSIRSRATFEITAENIEIQETDLRNNVYDVVTVAIPDIDVSLPPPVPWWIILIAVVIGLLFLFLLGFLLWKCGFFKRRNREQMKSYNAIVEKNPDDFRK</sequence>
<keyword evidence="5" id="KW-0677">Repeat</keyword>
<comment type="similarity">
    <text evidence="2 13">Belongs to the integrin alpha chain family.</text>
</comment>
<feature type="domain" description="Integrin alpha second immunoglobulin-like" evidence="15">
    <location>
        <begin position="629"/>
        <end position="771"/>
    </location>
</feature>
<evidence type="ECO:0000256" key="10">
    <source>
        <dbReference type="ARBA" id="ARBA00023170"/>
    </source>
</evidence>
<evidence type="ECO:0000256" key="11">
    <source>
        <dbReference type="ARBA" id="ARBA00023180"/>
    </source>
</evidence>
<keyword evidence="10 13" id="KW-0675">Receptor</keyword>
<feature type="domain" description="Integrin alpha first immunoglubulin-like" evidence="14">
    <location>
        <begin position="463"/>
        <end position="628"/>
    </location>
</feature>
<dbReference type="InterPro" id="IPR000413">
    <property type="entry name" value="Integrin_alpha"/>
</dbReference>
<proteinExistence type="inferred from homology"/>
<keyword evidence="7 13" id="KW-1133">Transmembrane helix</keyword>
<evidence type="ECO:0000256" key="5">
    <source>
        <dbReference type="ARBA" id="ARBA00022737"/>
    </source>
</evidence>
<evidence type="ECO:0000259" key="14">
    <source>
        <dbReference type="Pfam" id="PF08441"/>
    </source>
</evidence>
<name>A0AA36FJW2_OCTVU</name>
<dbReference type="Gene3D" id="2.60.40.1460">
    <property type="entry name" value="Integrin domains. Chain A, domain 2"/>
    <property type="match status" value="1"/>
</dbReference>
<dbReference type="GO" id="GO:0098609">
    <property type="term" value="P:cell-cell adhesion"/>
    <property type="evidence" value="ECO:0007669"/>
    <property type="project" value="TreeGrafter"/>
</dbReference>
<dbReference type="SMART" id="SM00191">
    <property type="entry name" value="Int_alpha"/>
    <property type="match status" value="6"/>
</dbReference>
<dbReference type="InterPro" id="IPR013517">
    <property type="entry name" value="FG-GAP"/>
</dbReference>
<keyword evidence="18" id="KW-1185">Reference proteome</keyword>
<dbReference type="InterPro" id="IPR013649">
    <property type="entry name" value="Integrin_alpha_Ig-like_1"/>
</dbReference>
<dbReference type="InterPro" id="IPR032695">
    <property type="entry name" value="Integrin_dom_sf"/>
</dbReference>
<dbReference type="InterPro" id="IPR048285">
    <property type="entry name" value="Integrin_alpha_Ig-like_2"/>
</dbReference>
<evidence type="ECO:0000256" key="12">
    <source>
        <dbReference type="PROSITE-ProRule" id="PRU00803"/>
    </source>
</evidence>
<keyword evidence="3 13" id="KW-0812">Transmembrane</keyword>
<dbReference type="GO" id="GO:0033627">
    <property type="term" value="P:cell adhesion mediated by integrin"/>
    <property type="evidence" value="ECO:0007669"/>
    <property type="project" value="TreeGrafter"/>
</dbReference>
<dbReference type="AlphaFoldDB" id="A0AA36FJW2"/>
<evidence type="ECO:0000259" key="15">
    <source>
        <dbReference type="Pfam" id="PF20805"/>
    </source>
</evidence>
<evidence type="ECO:0000256" key="1">
    <source>
        <dbReference type="ARBA" id="ARBA00004479"/>
    </source>
</evidence>
<feature type="chain" id="PRO_5044362054" evidence="13">
    <location>
        <begin position="31"/>
        <end position="1064"/>
    </location>
</feature>
<evidence type="ECO:0000256" key="7">
    <source>
        <dbReference type="ARBA" id="ARBA00022989"/>
    </source>
</evidence>
<feature type="repeat" description="FG-GAP" evidence="12">
    <location>
        <begin position="415"/>
        <end position="478"/>
    </location>
</feature>
<dbReference type="Proteomes" id="UP001162480">
    <property type="component" value="Chromosome 27"/>
</dbReference>
<dbReference type="Gene3D" id="2.60.40.1510">
    <property type="entry name" value="ntegrin, alpha v. Chain A, domain 3"/>
    <property type="match status" value="1"/>
</dbReference>
<dbReference type="Pfam" id="PF20806">
    <property type="entry name" value="Integrin_A_Ig_3"/>
    <property type="match status" value="1"/>
</dbReference>
<dbReference type="SUPFAM" id="SSF69318">
    <property type="entry name" value="Integrin alpha N-terminal domain"/>
    <property type="match status" value="1"/>
</dbReference>
<dbReference type="GO" id="GO:0008305">
    <property type="term" value="C:integrin complex"/>
    <property type="evidence" value="ECO:0007669"/>
    <property type="project" value="InterPro"/>
</dbReference>
<keyword evidence="9 13" id="KW-0472">Membrane</keyword>
<evidence type="ECO:0000256" key="4">
    <source>
        <dbReference type="ARBA" id="ARBA00022729"/>
    </source>
</evidence>
<gene>
    <name evidence="17" type="ORF">OCTVUL_1B017733</name>
</gene>
<dbReference type="PRINTS" id="PR01185">
    <property type="entry name" value="INTEGRINA"/>
</dbReference>
<evidence type="ECO:0000313" key="18">
    <source>
        <dbReference type="Proteomes" id="UP001162480"/>
    </source>
</evidence>
<evidence type="ECO:0000313" key="17">
    <source>
        <dbReference type="EMBL" id="CAI9741710.1"/>
    </source>
</evidence>
<feature type="transmembrane region" description="Helical" evidence="13">
    <location>
        <begin position="1013"/>
        <end position="1035"/>
    </location>
</feature>
<keyword evidence="8 13" id="KW-0401">Integrin</keyword>
<accession>A0AA36FJW2</accession>
<feature type="repeat" description="FG-GAP" evidence="12">
    <location>
        <begin position="35"/>
        <end position="101"/>
    </location>
</feature>
<keyword evidence="6 13" id="KW-0130">Cell adhesion</keyword>
<reference evidence="17" key="1">
    <citation type="submission" date="2023-08" db="EMBL/GenBank/DDBJ databases">
        <authorList>
            <person name="Alioto T."/>
            <person name="Alioto T."/>
            <person name="Gomez Garrido J."/>
        </authorList>
    </citation>
    <scope>NUCLEOTIDE SEQUENCE</scope>
</reference>
<dbReference type="GO" id="GO:0005178">
    <property type="term" value="F:integrin binding"/>
    <property type="evidence" value="ECO:0007669"/>
    <property type="project" value="TreeGrafter"/>
</dbReference>
<dbReference type="Gene3D" id="2.60.40.1530">
    <property type="entry name" value="ntegrin, alpha v. Chain A, domain 4"/>
    <property type="match status" value="1"/>
</dbReference>
<dbReference type="PROSITE" id="PS00242">
    <property type="entry name" value="INTEGRIN_ALPHA"/>
    <property type="match status" value="1"/>
</dbReference>
<dbReference type="Pfam" id="PF08441">
    <property type="entry name" value="Integrin_A_Ig_1"/>
    <property type="match status" value="1"/>
</dbReference>
<feature type="repeat" description="FG-GAP" evidence="12">
    <location>
        <begin position="282"/>
        <end position="341"/>
    </location>
</feature>
<dbReference type="GO" id="GO:0007160">
    <property type="term" value="P:cell-matrix adhesion"/>
    <property type="evidence" value="ECO:0007669"/>
    <property type="project" value="TreeGrafter"/>
</dbReference>
<dbReference type="Gene3D" id="2.130.10.130">
    <property type="entry name" value="Integrin alpha, N-terminal"/>
    <property type="match status" value="1"/>
</dbReference>
<keyword evidence="4 13" id="KW-0732">Signal</keyword>
<feature type="repeat" description="FG-GAP" evidence="12">
    <location>
        <begin position="355"/>
        <end position="411"/>
    </location>
</feature>
<dbReference type="EMBL" id="OX597840">
    <property type="protein sequence ID" value="CAI9741710.1"/>
    <property type="molecule type" value="Genomic_DNA"/>
</dbReference>
<dbReference type="PROSITE" id="PS51470">
    <property type="entry name" value="FG_GAP"/>
    <property type="match status" value="4"/>
</dbReference>
<dbReference type="InterPro" id="IPR048286">
    <property type="entry name" value="Integrin_alpha_Ig-like_3"/>
</dbReference>
<evidence type="ECO:0000259" key="16">
    <source>
        <dbReference type="Pfam" id="PF20806"/>
    </source>
</evidence>
<dbReference type="Gene3D" id="1.20.5.930">
    <property type="entry name" value="Bicelle-embedded integrin alpha(iib) transmembrane segment"/>
    <property type="match status" value="1"/>
</dbReference>
<dbReference type="Pfam" id="PF20805">
    <property type="entry name" value="Integrin_A_Ig_2"/>
    <property type="match status" value="1"/>
</dbReference>
<dbReference type="Pfam" id="PF01839">
    <property type="entry name" value="FG-GAP"/>
    <property type="match status" value="3"/>
</dbReference>
<dbReference type="InterPro" id="IPR028994">
    <property type="entry name" value="Integrin_alpha_N"/>
</dbReference>
<evidence type="ECO:0000256" key="2">
    <source>
        <dbReference type="ARBA" id="ARBA00008054"/>
    </source>
</evidence>
<evidence type="ECO:0000256" key="13">
    <source>
        <dbReference type="RuleBase" id="RU003762"/>
    </source>
</evidence>
<comment type="subcellular location">
    <subcellularLocation>
        <location evidence="1 13">Membrane</location>
        <topology evidence="1 13">Single-pass type I membrane protein</topology>
    </subcellularLocation>
</comment>
<evidence type="ECO:0000256" key="6">
    <source>
        <dbReference type="ARBA" id="ARBA00022889"/>
    </source>
</evidence>
<feature type="domain" description="Integrin alpha third immunoglobulin-like" evidence="16">
    <location>
        <begin position="782"/>
        <end position="1001"/>
    </location>
</feature>
<dbReference type="InterPro" id="IPR018184">
    <property type="entry name" value="Integrin_alpha_C_CS"/>
</dbReference>
<dbReference type="GO" id="GO:0009897">
    <property type="term" value="C:external side of plasma membrane"/>
    <property type="evidence" value="ECO:0007669"/>
    <property type="project" value="TreeGrafter"/>
</dbReference>
<evidence type="ECO:0000256" key="9">
    <source>
        <dbReference type="ARBA" id="ARBA00023136"/>
    </source>
</evidence>